<dbReference type="Proteomes" id="UP000198724">
    <property type="component" value="Unassembled WGS sequence"/>
</dbReference>
<keyword evidence="1" id="KW-1133">Transmembrane helix</keyword>
<sequence>METPLLRYRLSEPLGGGTRVCAVIMAAGGILIFWFQPLLGLLLIIAGVFPFVSFKCLEIDQYSGTYTVGINILGYTIGRKEPYPGIRNIFLKKNRTIHRSSRTWSATVSTSFNGYLWLEDDTKILLSQDSNKELALLKLQPFADELQIEVQDLTAPLSQA</sequence>
<dbReference type="EMBL" id="FOOT01000003">
    <property type="protein sequence ID" value="SFG76684.1"/>
    <property type="molecule type" value="Genomic_DNA"/>
</dbReference>
<dbReference type="AlphaFoldDB" id="A0A1I2UHP6"/>
<protein>
    <submittedName>
        <fullName evidence="2">Uncharacterized protein</fullName>
    </submittedName>
</protein>
<reference evidence="3" key="1">
    <citation type="submission" date="2016-10" db="EMBL/GenBank/DDBJ databases">
        <authorList>
            <person name="Varghese N."/>
            <person name="Submissions S."/>
        </authorList>
    </citation>
    <scope>NUCLEOTIDE SEQUENCE [LARGE SCALE GENOMIC DNA]</scope>
    <source>
        <strain evidence="3">LP51</strain>
    </source>
</reference>
<keyword evidence="3" id="KW-1185">Reference proteome</keyword>
<evidence type="ECO:0000313" key="2">
    <source>
        <dbReference type="EMBL" id="SFG76684.1"/>
    </source>
</evidence>
<feature type="transmembrane region" description="Helical" evidence="1">
    <location>
        <begin position="20"/>
        <end position="49"/>
    </location>
</feature>
<organism evidence="2 3">
    <name type="scientific">Pontibacter chinhatensis</name>
    <dbReference type="NCBI Taxonomy" id="1436961"/>
    <lineage>
        <taxon>Bacteria</taxon>
        <taxon>Pseudomonadati</taxon>
        <taxon>Bacteroidota</taxon>
        <taxon>Cytophagia</taxon>
        <taxon>Cytophagales</taxon>
        <taxon>Hymenobacteraceae</taxon>
        <taxon>Pontibacter</taxon>
    </lineage>
</organism>
<gene>
    <name evidence="2" type="ORF">SAMN05421739_103554</name>
</gene>
<evidence type="ECO:0000313" key="3">
    <source>
        <dbReference type="Proteomes" id="UP000198724"/>
    </source>
</evidence>
<evidence type="ECO:0000256" key="1">
    <source>
        <dbReference type="SAM" id="Phobius"/>
    </source>
</evidence>
<proteinExistence type="predicted"/>
<name>A0A1I2UHP6_9BACT</name>
<keyword evidence="1" id="KW-0472">Membrane</keyword>
<accession>A0A1I2UHP6</accession>
<keyword evidence="1" id="KW-0812">Transmembrane</keyword>
<dbReference type="RefSeq" id="WP_139217800.1">
    <property type="nucleotide sequence ID" value="NZ_FOOT01000003.1"/>
</dbReference>
<dbReference type="OrthoDB" id="851682at2"/>